<organism evidence="2 3">
    <name type="scientific">Desulfosporosinus orientis (strain ATCC 19365 / DSM 765 / NCIMB 8382 / VKM B-1628 / Singapore I)</name>
    <name type="common">Desulfotomaculum orientis</name>
    <dbReference type="NCBI Taxonomy" id="768706"/>
    <lineage>
        <taxon>Bacteria</taxon>
        <taxon>Bacillati</taxon>
        <taxon>Bacillota</taxon>
        <taxon>Clostridia</taxon>
        <taxon>Eubacteriales</taxon>
        <taxon>Desulfitobacteriaceae</taxon>
        <taxon>Desulfosporosinus</taxon>
    </lineage>
</organism>
<dbReference type="InterPro" id="IPR023387">
    <property type="entry name" value="DUF1653-like_dom"/>
</dbReference>
<sequence>MEPRKPVIGGKYCHFKNKIYQLLAVATHSESNEKYIVYQALYGDFRVYIRPYDMFLSEVDHVKYPEVIQKYRFELMQEPER</sequence>
<feature type="domain" description="DUF1653" evidence="1">
    <location>
        <begin position="10"/>
        <end position="74"/>
    </location>
</feature>
<dbReference type="EMBL" id="CP003108">
    <property type="protein sequence ID" value="AET68604.1"/>
    <property type="molecule type" value="Genomic_DNA"/>
</dbReference>
<dbReference type="InterPro" id="IPR037135">
    <property type="entry name" value="DUF1653-like_dom_sf"/>
</dbReference>
<dbReference type="PATRIC" id="fig|768706.3.peg.3102"/>
<accession>G7WIF6</accession>
<keyword evidence="3" id="KW-1185">Reference proteome</keyword>
<name>G7WIF6_DESOD</name>
<dbReference type="Proteomes" id="UP000006346">
    <property type="component" value="Chromosome"/>
</dbReference>
<evidence type="ECO:0000313" key="3">
    <source>
        <dbReference type="Proteomes" id="UP000006346"/>
    </source>
</evidence>
<evidence type="ECO:0000259" key="1">
    <source>
        <dbReference type="Pfam" id="PF07866"/>
    </source>
</evidence>
<dbReference type="OrthoDB" id="371169at2"/>
<protein>
    <recommendedName>
        <fullName evidence="1">DUF1653 domain-containing protein</fullName>
    </recommendedName>
</protein>
<reference evidence="2 3" key="2">
    <citation type="journal article" date="2012" name="J. Bacteriol.">
        <title>Complete genome sequences of Desulfosporosinus orientis DSM765T, Desulfosporosinus youngiae DSM17734T, Desulfosporosinus meridiei DSM13257T, and Desulfosporosinus acidiphilus DSM22704T.</title>
        <authorList>
            <person name="Pester M."/>
            <person name="Brambilla E."/>
            <person name="Alazard D."/>
            <person name="Rattei T."/>
            <person name="Weinmaier T."/>
            <person name="Han J."/>
            <person name="Lucas S."/>
            <person name="Lapidus A."/>
            <person name="Cheng J.F."/>
            <person name="Goodwin L."/>
            <person name="Pitluck S."/>
            <person name="Peters L."/>
            <person name="Ovchinnikova G."/>
            <person name="Teshima H."/>
            <person name="Detter J.C."/>
            <person name="Han C.S."/>
            <person name="Tapia R."/>
            <person name="Land M.L."/>
            <person name="Hauser L."/>
            <person name="Kyrpides N.C."/>
            <person name="Ivanova N.N."/>
            <person name="Pagani I."/>
            <person name="Huntmann M."/>
            <person name="Wei C.L."/>
            <person name="Davenport K.W."/>
            <person name="Daligault H."/>
            <person name="Chain P.S."/>
            <person name="Chen A."/>
            <person name="Mavromatis K."/>
            <person name="Markowitz V."/>
            <person name="Szeto E."/>
            <person name="Mikhailova N."/>
            <person name="Pati A."/>
            <person name="Wagner M."/>
            <person name="Woyke T."/>
            <person name="Ollivier B."/>
            <person name="Klenk H.P."/>
            <person name="Spring S."/>
            <person name="Loy A."/>
        </authorList>
    </citation>
    <scope>NUCLEOTIDE SEQUENCE [LARGE SCALE GENOMIC DNA]</scope>
    <source>
        <strain evidence="3">ATCC 19365 / DSM 765 / NCIMB 8382 / VKM B-1628</strain>
    </source>
</reference>
<dbReference type="HOGENOM" id="CLU_097488_3_0_9"/>
<dbReference type="eggNOG" id="COG4728">
    <property type="taxonomic scope" value="Bacteria"/>
</dbReference>
<gene>
    <name evidence="2" type="ordered locus">Desor_3085</name>
</gene>
<reference evidence="3" key="1">
    <citation type="submission" date="2011-11" db="EMBL/GenBank/DDBJ databases">
        <title>Complete sequence of Desulfosporosinus orientis DSM 765.</title>
        <authorList>
            <person name="Lucas S."/>
            <person name="Han J."/>
            <person name="Lapidus A."/>
            <person name="Cheng J.-F."/>
            <person name="Goodwin L."/>
            <person name="Pitluck S."/>
            <person name="Peters L."/>
            <person name="Ovchinnikova G."/>
            <person name="Teshima H."/>
            <person name="Detter J.C."/>
            <person name="Han C."/>
            <person name="Tapia R."/>
            <person name="Land M."/>
            <person name="Hauser L."/>
            <person name="Kyrpides N."/>
            <person name="Ivanova N."/>
            <person name="Pagani I."/>
            <person name="Pester M."/>
            <person name="Spring S."/>
            <person name="Ollivier B."/>
            <person name="Rattei T."/>
            <person name="Klenk H.-P."/>
            <person name="Wagner M."/>
            <person name="Loy A."/>
            <person name="Woyke T."/>
        </authorList>
    </citation>
    <scope>NUCLEOTIDE SEQUENCE [LARGE SCALE GENOMIC DNA]</scope>
    <source>
        <strain evidence="3">ATCC 19365 / DSM 765 / NCIMB 8382 / VKM B-1628</strain>
    </source>
</reference>
<evidence type="ECO:0000313" key="2">
    <source>
        <dbReference type="EMBL" id="AET68604.1"/>
    </source>
</evidence>
<dbReference type="Gene3D" id="2.30.30.320">
    <property type="entry name" value="DUF1653-like domain"/>
    <property type="match status" value="1"/>
</dbReference>
<dbReference type="RefSeq" id="WP_014185412.1">
    <property type="nucleotide sequence ID" value="NC_016584.1"/>
</dbReference>
<proteinExistence type="predicted"/>
<dbReference type="Pfam" id="PF07866">
    <property type="entry name" value="DUF1653"/>
    <property type="match status" value="1"/>
</dbReference>
<dbReference type="KEGG" id="dor:Desor_3085"/>
<dbReference type="AlphaFoldDB" id="G7WIF6"/>